<dbReference type="EMBL" id="PCMW01000007">
    <property type="protein sequence ID" value="PDS26856.1"/>
    <property type="molecule type" value="Genomic_DNA"/>
</dbReference>
<accession>A0A2H3L1S2</accession>
<dbReference type="RefSeq" id="WP_097553264.1">
    <property type="nucleotide sequence ID" value="NZ_PCMW01000007.1"/>
</dbReference>
<evidence type="ECO:0000313" key="2">
    <source>
        <dbReference type="EMBL" id="PDS26856.1"/>
    </source>
</evidence>
<dbReference type="OrthoDB" id="1344869at2"/>
<gene>
    <name evidence="2" type="ORF">B0A77_01175</name>
</gene>
<feature type="domain" description="Anti-bacteriophage protein A/HamA C-terminal" evidence="1">
    <location>
        <begin position="133"/>
        <end position="266"/>
    </location>
</feature>
<dbReference type="Proteomes" id="UP000220828">
    <property type="component" value="Unassembled WGS sequence"/>
</dbReference>
<protein>
    <recommendedName>
        <fullName evidence="1">Anti-bacteriophage protein A/HamA C-terminal domain-containing protein</fullName>
    </recommendedName>
</protein>
<dbReference type="Pfam" id="PF08878">
    <property type="entry name" value="HamA"/>
    <property type="match status" value="1"/>
</dbReference>
<evidence type="ECO:0000259" key="1">
    <source>
        <dbReference type="Pfam" id="PF08878"/>
    </source>
</evidence>
<reference evidence="2 3" key="1">
    <citation type="submission" date="2017-09" db="EMBL/GenBank/DDBJ databases">
        <title>Whole genomes of Flavobacteriaceae.</title>
        <authorList>
            <person name="Stine C."/>
            <person name="Li C."/>
            <person name="Tadesse D."/>
        </authorList>
    </citation>
    <scope>NUCLEOTIDE SEQUENCE [LARGE SCALE GENOMIC DNA]</scope>
    <source>
        <strain evidence="2 3">ATCC 35036</strain>
    </source>
</reference>
<sequence length="278" mass="32319">MSFTIQTKKVSKCQKYKFCIYHHELSLADLDSYILQIMFDETKLNQLFQPNSVLNIDDRINQLRRFIETKFINREIEVTVQEIDEAISKNENNSYYSFFAEALLARLNIDWIDDKLITGVIMVDDTIKTVSTGADVCMYSDENLVLGEAKFYNNLGGGLDSIITDKSFESKLESYINILSKQKNSFYLKNIDGIINKKTQDEIKALPLIFTGFVLHTKSIKNNYDTHYDKVDAIKINNFENHYQAHLYHLPIESKEKLIFKAQKKALDLIIELEKLIK</sequence>
<proteinExistence type="predicted"/>
<organism evidence="2 3">
    <name type="scientific">Flavobacterium branchiophilum</name>
    <dbReference type="NCBI Taxonomy" id="55197"/>
    <lineage>
        <taxon>Bacteria</taxon>
        <taxon>Pseudomonadati</taxon>
        <taxon>Bacteroidota</taxon>
        <taxon>Flavobacteriia</taxon>
        <taxon>Flavobacteriales</taxon>
        <taxon>Flavobacteriaceae</taxon>
        <taxon>Flavobacterium</taxon>
    </lineage>
</organism>
<dbReference type="AlphaFoldDB" id="A0A2H3L1S2"/>
<evidence type="ECO:0000313" key="3">
    <source>
        <dbReference type="Proteomes" id="UP000220828"/>
    </source>
</evidence>
<dbReference type="InterPro" id="IPR014976">
    <property type="entry name" value="AbpA_HamA_C"/>
</dbReference>
<name>A0A2H3L1S2_9FLAO</name>
<comment type="caution">
    <text evidence="2">The sequence shown here is derived from an EMBL/GenBank/DDBJ whole genome shotgun (WGS) entry which is preliminary data.</text>
</comment>